<dbReference type="GeneID" id="43647649"/>
<evidence type="ECO:0000256" key="2">
    <source>
        <dbReference type="ARBA" id="ARBA00022670"/>
    </source>
</evidence>
<dbReference type="AlphaFoldDB" id="A0A5N6S9Q1"/>
<dbReference type="InterPro" id="IPR008256">
    <property type="entry name" value="Peptidase_S1B"/>
</dbReference>
<comment type="similarity">
    <text evidence="1 6">Belongs to the peptidase S1B family.</text>
</comment>
<dbReference type="SUPFAM" id="SSF50494">
    <property type="entry name" value="Trypsin-like serine proteases"/>
    <property type="match status" value="1"/>
</dbReference>
<keyword evidence="8" id="KW-1185">Reference proteome</keyword>
<reference evidence="7 8" key="1">
    <citation type="submission" date="2019-04" db="EMBL/GenBank/DDBJ databases">
        <title>Friends and foes A comparative genomics study of 23 Aspergillus species from section Flavi.</title>
        <authorList>
            <consortium name="DOE Joint Genome Institute"/>
            <person name="Kjaerbolling I."/>
            <person name="Vesth T."/>
            <person name="Frisvad J.C."/>
            <person name="Nybo J.L."/>
            <person name="Theobald S."/>
            <person name="Kildgaard S."/>
            <person name="Isbrandt T."/>
            <person name="Kuo A."/>
            <person name="Sato A."/>
            <person name="Lyhne E.K."/>
            <person name="Kogle M.E."/>
            <person name="Wiebenga A."/>
            <person name="Kun R.S."/>
            <person name="Lubbers R.J."/>
            <person name="Makela M.R."/>
            <person name="Barry K."/>
            <person name="Chovatia M."/>
            <person name="Clum A."/>
            <person name="Daum C."/>
            <person name="Haridas S."/>
            <person name="He G."/>
            <person name="LaButti K."/>
            <person name="Lipzen A."/>
            <person name="Mondo S."/>
            <person name="Riley R."/>
            <person name="Salamov A."/>
            <person name="Simmons B.A."/>
            <person name="Magnuson J.K."/>
            <person name="Henrissat B."/>
            <person name="Mortensen U.H."/>
            <person name="Larsen T.O."/>
            <person name="Devries R.P."/>
            <person name="Grigoriev I.V."/>
            <person name="Machida M."/>
            <person name="Baker S.E."/>
            <person name="Andersen M.R."/>
        </authorList>
    </citation>
    <scope>NUCLEOTIDE SEQUENCE [LARGE SCALE GENOMIC DNA]</scope>
    <source>
        <strain evidence="7 8">CBS 117625</strain>
    </source>
</reference>
<evidence type="ECO:0000256" key="1">
    <source>
        <dbReference type="ARBA" id="ARBA00008764"/>
    </source>
</evidence>
<dbReference type="OrthoDB" id="5367135at2759"/>
<dbReference type="EMBL" id="ML743709">
    <property type="protein sequence ID" value="KAE8130707.1"/>
    <property type="molecule type" value="Genomic_DNA"/>
</dbReference>
<gene>
    <name evidence="7" type="ORF">BDV38DRAFT_49271</name>
</gene>
<dbReference type="EC" id="3.4.21.-" evidence="6"/>
<keyword evidence="5 6" id="KW-0720">Serine protease</keyword>
<protein>
    <recommendedName>
        <fullName evidence="6">Serine protease</fullName>
        <ecNumber evidence="6">3.4.21.-</ecNumber>
    </recommendedName>
</protein>
<dbReference type="GO" id="GO:0008236">
    <property type="term" value="F:serine-type peptidase activity"/>
    <property type="evidence" value="ECO:0007669"/>
    <property type="project" value="UniProtKB-KW"/>
</dbReference>
<evidence type="ECO:0000256" key="4">
    <source>
        <dbReference type="ARBA" id="ARBA00022801"/>
    </source>
</evidence>
<evidence type="ECO:0000256" key="5">
    <source>
        <dbReference type="ARBA" id="ARBA00022825"/>
    </source>
</evidence>
<name>A0A5N6S9Q1_ASPPS</name>
<sequence>MADDGALNPLMWDRSWSQLPAKQETGGLKGSKAQSRENWVVKLRFSQAGTDEEKVGTGFYLNLPGASYHIILTAAHNLVDKKGNFSKNLSIQGYGDRETRPIQPPIQPLVFPRYTGQTDPQSDYGLIKFPRHSDDSDNGFGFALSLGYENLRGEELHVSGYAPHETGRAANQPSVYTNTGKCSRASTNQLDYKIPTEKGWSGSPVYMAYNGHETVVAIHNNGEPGTGTGTGTGKGARVNARMLEWIFDSTGALHRNKALRAVASLAKKPAVEPADPVCLHFLPHEKYACTHWGTEGLNTTFNVFPAYAPTPLVSASTLYVFQHVQPLDWPGERRTEKWVLWDVIGGGVTLTDTPQRFCFPRLKEPRKARRIFMVVFEMDNADDLQCLVMNGDDISELDRRMGDFDGSRIEFRKYKKGKDYKYYTFDWEELHE</sequence>
<dbReference type="PRINTS" id="PR00839">
    <property type="entry name" value="V8PROTEASE"/>
</dbReference>
<dbReference type="Proteomes" id="UP000325672">
    <property type="component" value="Unassembled WGS sequence"/>
</dbReference>
<dbReference type="Gene3D" id="2.40.10.10">
    <property type="entry name" value="Trypsin-like serine proteases"/>
    <property type="match status" value="2"/>
</dbReference>
<dbReference type="PANTHER" id="PTHR15462:SF8">
    <property type="entry name" value="SERINE PROTEASE"/>
    <property type="match status" value="1"/>
</dbReference>
<dbReference type="PANTHER" id="PTHR15462">
    <property type="entry name" value="SERINE PROTEASE"/>
    <property type="match status" value="1"/>
</dbReference>
<keyword evidence="2 6" id="KW-0645">Protease</keyword>
<accession>A0A5N6S9Q1</accession>
<dbReference type="InterPro" id="IPR050966">
    <property type="entry name" value="Glutamyl_endopeptidase"/>
</dbReference>
<dbReference type="InterPro" id="IPR009003">
    <property type="entry name" value="Peptidase_S1_PA"/>
</dbReference>
<evidence type="ECO:0000313" key="7">
    <source>
        <dbReference type="EMBL" id="KAE8130707.1"/>
    </source>
</evidence>
<dbReference type="InterPro" id="IPR043504">
    <property type="entry name" value="Peptidase_S1_PA_chymotrypsin"/>
</dbReference>
<evidence type="ECO:0000256" key="3">
    <source>
        <dbReference type="ARBA" id="ARBA00022729"/>
    </source>
</evidence>
<evidence type="ECO:0000313" key="8">
    <source>
        <dbReference type="Proteomes" id="UP000325672"/>
    </source>
</evidence>
<dbReference type="GO" id="GO:0006508">
    <property type="term" value="P:proteolysis"/>
    <property type="evidence" value="ECO:0007669"/>
    <property type="project" value="UniProtKB-KW"/>
</dbReference>
<organism evidence="7 8">
    <name type="scientific">Aspergillus pseudotamarii</name>
    <dbReference type="NCBI Taxonomy" id="132259"/>
    <lineage>
        <taxon>Eukaryota</taxon>
        <taxon>Fungi</taxon>
        <taxon>Dikarya</taxon>
        <taxon>Ascomycota</taxon>
        <taxon>Pezizomycotina</taxon>
        <taxon>Eurotiomycetes</taxon>
        <taxon>Eurotiomycetidae</taxon>
        <taxon>Eurotiales</taxon>
        <taxon>Aspergillaceae</taxon>
        <taxon>Aspergillus</taxon>
        <taxon>Aspergillus subgen. Circumdati</taxon>
    </lineage>
</organism>
<keyword evidence="3" id="KW-0732">Signal</keyword>
<dbReference type="Pfam" id="PF13365">
    <property type="entry name" value="Trypsin_2"/>
    <property type="match status" value="1"/>
</dbReference>
<evidence type="ECO:0000256" key="6">
    <source>
        <dbReference type="RuleBase" id="RU004296"/>
    </source>
</evidence>
<dbReference type="RefSeq" id="XP_031906770.1">
    <property type="nucleotide sequence ID" value="XM_032063439.1"/>
</dbReference>
<keyword evidence="4 6" id="KW-0378">Hydrolase</keyword>
<proteinExistence type="inferred from homology"/>